<accession>A0AB36EJH9</accession>
<dbReference type="SUPFAM" id="SSF52540">
    <property type="entry name" value="P-loop containing nucleoside triphosphate hydrolases"/>
    <property type="match status" value="1"/>
</dbReference>
<sequence>MSSEMSDETFDEMSAAVQAVQKLFDERGSGYEFTADEIWPLMSNVSIKPAAAGSLTTKLKKNGYIVETMQTKRATSKGRKGTTNKGYTFGKALSPDSLEKALARGPTIGGSSSGLPVVDETEVPNTDGQFPLNFPIQRILHGCPGSGKSYRLHEDGRTAHFLIRTVFHPETRYSDFVGGLRPESVYRVGDDEVQFIGAEEDVPGEPYVQYALQSGPLLKAYRLACQYPDHSVVLIVEELSRAVASHVFGDILQLLDRRDGESDPLNGVSEYEIRPKSEIRSWLLLNNVQHAEVSQGNMRFPANFYIWATMNRSDQNARQLDSAFLRRWSKTYLSYREIGAYDGDLVKYGGANVRWGDLRSALNERLKSSEGVPEDKFVGPYFISKRRLADPDTIYEDLWGYIWNDVLKSRAPSFFGGISTFAELRESWASGDGSPIGEVLGPVSSPTA</sequence>
<dbReference type="InterPro" id="IPR027417">
    <property type="entry name" value="P-loop_NTPase"/>
</dbReference>
<dbReference type="AlphaFoldDB" id="A0AB36EJH9"/>
<dbReference type="InterPro" id="IPR052934">
    <property type="entry name" value="Methyl-DNA_Rec/Restrict_Enz"/>
</dbReference>
<evidence type="ECO:0008006" key="3">
    <source>
        <dbReference type="Google" id="ProtNLM"/>
    </source>
</evidence>
<reference evidence="1 2" key="1">
    <citation type="journal article" date="2016" name="PeerJ">
        <title>Gall-ID: tools for genotyping gall-causing phytopathogenic bacteria.</title>
        <authorList>
            <person name="Davis E.W.II."/>
            <person name="Weisberg A.J."/>
            <person name="Tabima J.F."/>
            <person name="Grunwald N.J."/>
            <person name="Chang J.H."/>
        </authorList>
    </citation>
    <scope>NUCLEOTIDE SEQUENCE [LARGE SCALE GENOMIC DNA]</scope>
    <source>
        <strain evidence="1 2">N2/73</strain>
    </source>
</reference>
<comment type="caution">
    <text evidence="1">The sequence shown here is derived from an EMBL/GenBank/DDBJ whole genome shotgun (WGS) entry which is preliminary data.</text>
</comment>
<dbReference type="PANTHER" id="PTHR37291">
    <property type="entry name" value="5-METHYLCYTOSINE-SPECIFIC RESTRICTION ENZYME B"/>
    <property type="match status" value="1"/>
</dbReference>
<evidence type="ECO:0000313" key="2">
    <source>
        <dbReference type="Proteomes" id="UP000093451"/>
    </source>
</evidence>
<evidence type="ECO:0000313" key="1">
    <source>
        <dbReference type="EMBL" id="OCJ38319.1"/>
    </source>
</evidence>
<organism evidence="1 2">
    <name type="scientific">Agrobacterium tumefaciens</name>
    <dbReference type="NCBI Taxonomy" id="358"/>
    <lineage>
        <taxon>Bacteria</taxon>
        <taxon>Pseudomonadati</taxon>
        <taxon>Pseudomonadota</taxon>
        <taxon>Alphaproteobacteria</taxon>
        <taxon>Hyphomicrobiales</taxon>
        <taxon>Rhizobiaceae</taxon>
        <taxon>Rhizobium/Agrobacterium group</taxon>
        <taxon>Agrobacterium</taxon>
        <taxon>Agrobacterium tumefaciens complex</taxon>
    </lineage>
</organism>
<proteinExistence type="predicted"/>
<dbReference type="Gene3D" id="3.40.50.300">
    <property type="entry name" value="P-loop containing nucleotide triphosphate hydrolases"/>
    <property type="match status" value="1"/>
</dbReference>
<protein>
    <recommendedName>
        <fullName evidence="3">ATPase dynein-related AAA domain-containing protein</fullName>
    </recommendedName>
</protein>
<dbReference type="Proteomes" id="UP000093451">
    <property type="component" value="Unassembled WGS sequence"/>
</dbReference>
<name>A0AB36EJH9_AGRTU</name>
<dbReference type="PANTHER" id="PTHR37291:SF1">
    <property type="entry name" value="TYPE IV METHYL-DIRECTED RESTRICTION ENZYME ECOKMCRB SUBUNIT"/>
    <property type="match status" value="1"/>
</dbReference>
<dbReference type="EMBL" id="LXKT01000012">
    <property type="protein sequence ID" value="OCJ38319.1"/>
    <property type="molecule type" value="Genomic_DNA"/>
</dbReference>
<gene>
    <name evidence="1" type="ORF">A6U91_27145</name>
</gene>